<proteinExistence type="predicted"/>
<feature type="compositionally biased region" description="Polar residues" evidence="1">
    <location>
        <begin position="1357"/>
        <end position="1375"/>
    </location>
</feature>
<keyword evidence="3" id="KW-1185">Reference proteome</keyword>
<feature type="compositionally biased region" description="Basic residues" evidence="1">
    <location>
        <begin position="462"/>
        <end position="476"/>
    </location>
</feature>
<reference evidence="2" key="1">
    <citation type="submission" date="2023-03" db="EMBL/GenBank/DDBJ databases">
        <title>Massive genome expansion in bonnet fungi (Mycena s.s.) driven by repeated elements and novel gene families across ecological guilds.</title>
        <authorList>
            <consortium name="Lawrence Berkeley National Laboratory"/>
            <person name="Harder C.B."/>
            <person name="Miyauchi S."/>
            <person name="Viragh M."/>
            <person name="Kuo A."/>
            <person name="Thoen E."/>
            <person name="Andreopoulos B."/>
            <person name="Lu D."/>
            <person name="Skrede I."/>
            <person name="Drula E."/>
            <person name="Henrissat B."/>
            <person name="Morin E."/>
            <person name="Kohler A."/>
            <person name="Barry K."/>
            <person name="LaButti K."/>
            <person name="Morin E."/>
            <person name="Salamov A."/>
            <person name="Lipzen A."/>
            <person name="Mereny Z."/>
            <person name="Hegedus B."/>
            <person name="Baldrian P."/>
            <person name="Stursova M."/>
            <person name="Weitz H."/>
            <person name="Taylor A."/>
            <person name="Grigoriev I.V."/>
            <person name="Nagy L.G."/>
            <person name="Martin F."/>
            <person name="Kauserud H."/>
        </authorList>
    </citation>
    <scope>NUCLEOTIDE SEQUENCE</scope>
    <source>
        <strain evidence="2">CBHHK002</strain>
    </source>
</reference>
<sequence length="1560" mass="172678">MVMELRTRKNPHETAGTTKAAKTAKATKSTTAVAAKPTAKSTAGPATKKSKKAPAKGQAGKSKAAAERVDEHEQPAETVNDSGTEEPVDEQAVTSKGSNEMDMNATPAEDAPAEDAVQDGKMLSERHQSPVAPAAHPPGSPRPFPAAVGPQPRPLPKARGQEENSAENLANDPSNDPFSLFKRGPYARTAKPHEVEEEGEVEADEEEDEESYAAVGDYTALAYCEVDDGDDNSEDEQDVVESSGLRLGLDYSPGLRPRSVSVGRSISPVAIHQRRRHSTHSYTRERTPTTLPARTHPSSPSHSHSRSCSNSQSVPPAGSANRGRSRTLQARTCSRSRSHSHSRSRSRSQSVPPAGSANRGRSHTLQARTRSRSQSVPPAGSANRSCTPQARTRSCSRSHSHSRSHSRSQWVPPAGSANRSRTPQARTRSHSHSHSHSRSRSRSQSVPPAGSANRSRTPQARTRSRSHSHSHSHSRSRSQSVPPAGSANRSRSRTLQAGTHSRSCSHSHSRSRSRSVRPEGSTHRGRSRTPHAGKMHGVRATMLPPSSPPLPIEESELSHSSDNYAEAVAQKQRVKKRMREHGGRVSPGTETEEEEDLREHEEDMVSAAKSKKGKNSMKALGPAARVGRSKSTARSKGKVMGDGGELEGTAVAPATSKRSRGKARAKDVAEDTDVDDDDDEEDEEADGGGGSYKKGPIPQDAVDRLNEVYETFLSNVDEIAKDCGKSTHTLHQALGTTIKAARSLTAWNAWQRYWAEENGNPNKLDGATYTNTAREAFKEALRKASPDFTDKMMQDSAACFAVLPWLAEWNEQLVTQAVVDIREAGKLKPRLRKEIKPVLAIAHQLQKEFGVYMLGFVIDPQDHASFVFGNGDEVKEYRQSQLFNLNQQVKDMEHSFGVIDMRKRGLVTQGAPMKSLVAQSDEGKRDTWRRQFIRILGGQLWRLGDAANAWSGQDAVFSNFKMKWNISFIEAARKSKCRIINYPAALEAAKQVIGTSTFNVKEIQQTTFEKFVPDLVKAQEHGTQDDADVMAIVPWADDETDLPLEEQGDVGVVLNEEGRVLVYVKASDKYHQEVRAAEEKATKQARKDAKKRAKEAKSRAARRGAEEGTHGARKSPAPAPVRHYSCDDGDLEHRHHDNGRYEPEDRYRARSPSGVRSRDYEAPIAPLRDVSQQDRYRARSPSGVRSRDYEVPVAQLRDVSQQDRYRARSPSGVRSRDYEAPVPRLRDVSQQDLYEDCRRNSYSPSASYHDMYNDQEHEFGYETKYGGARHREALYNKRKDYPRSPSPPPAGLSRQYHTSGPHHQSVKQPPPGRYHSRSRSPLHTGSSRQYRTSGPPPPPVRRPSRSSSPPRDGLSHQYRTSTTHDQTLKQSTQGCGHSIRPVSRDDTRTHAIPRGPGDSMHPGRGDHERGRMPEAPQGDPVGLAHQMQLPRMDFTRLNTLESRVVPVPHRNDGTGARSSKRKDGPVEESERVVKRQRGVEDAEEGVPQYKMRFCVNGQTSVIWYATTLRRVENPSSAAKYIQYWDQDTKSWEQLPEKTTPVFATEGDVGRYSRAKEILGL</sequence>
<dbReference type="Proteomes" id="UP001218218">
    <property type="component" value="Unassembled WGS sequence"/>
</dbReference>
<name>A0AAD6YW89_9AGAR</name>
<feature type="compositionally biased region" description="Basic residues" evidence="1">
    <location>
        <begin position="627"/>
        <end position="637"/>
    </location>
</feature>
<feature type="compositionally biased region" description="Pro residues" evidence="1">
    <location>
        <begin position="135"/>
        <end position="144"/>
    </location>
</feature>
<feature type="compositionally biased region" description="Acidic residues" evidence="1">
    <location>
        <begin position="195"/>
        <end position="211"/>
    </location>
</feature>
<feature type="compositionally biased region" description="Basic and acidic residues" evidence="1">
    <location>
        <begin position="1"/>
        <end position="12"/>
    </location>
</feature>
<feature type="compositionally biased region" description="Basic residues" evidence="1">
    <location>
        <begin position="523"/>
        <end position="537"/>
    </location>
</feature>
<dbReference type="EMBL" id="JARIHO010000166">
    <property type="protein sequence ID" value="KAJ7300481.1"/>
    <property type="molecule type" value="Genomic_DNA"/>
</dbReference>
<feature type="compositionally biased region" description="Polar residues" evidence="1">
    <location>
        <begin position="452"/>
        <end position="461"/>
    </location>
</feature>
<feature type="region of interest" description="Disordered" evidence="1">
    <location>
        <begin position="1446"/>
        <end position="1479"/>
    </location>
</feature>
<feature type="compositionally biased region" description="Basic residues" evidence="1">
    <location>
        <begin position="334"/>
        <end position="346"/>
    </location>
</feature>
<feature type="compositionally biased region" description="Basic residues" evidence="1">
    <location>
        <begin position="427"/>
        <end position="441"/>
    </location>
</feature>
<feature type="compositionally biased region" description="Basic and acidic residues" evidence="1">
    <location>
        <begin position="1461"/>
        <end position="1479"/>
    </location>
</feature>
<protein>
    <submittedName>
        <fullName evidence="2">Uncharacterized protein</fullName>
    </submittedName>
</protein>
<feature type="region of interest" description="Disordered" evidence="1">
    <location>
        <begin position="1075"/>
        <end position="1250"/>
    </location>
</feature>
<feature type="compositionally biased region" description="Low complexity" evidence="1">
    <location>
        <begin position="14"/>
        <end position="47"/>
    </location>
</feature>
<feature type="compositionally biased region" description="Polar residues" evidence="1">
    <location>
        <begin position="166"/>
        <end position="177"/>
    </location>
</feature>
<feature type="compositionally biased region" description="Polar residues" evidence="1">
    <location>
        <begin position="363"/>
        <end position="392"/>
    </location>
</feature>
<feature type="compositionally biased region" description="Basic and acidic residues" evidence="1">
    <location>
        <begin position="1095"/>
        <end position="1110"/>
    </location>
</feature>
<organism evidence="2 3">
    <name type="scientific">Mycena albidolilacea</name>
    <dbReference type="NCBI Taxonomy" id="1033008"/>
    <lineage>
        <taxon>Eukaryota</taxon>
        <taxon>Fungi</taxon>
        <taxon>Dikarya</taxon>
        <taxon>Basidiomycota</taxon>
        <taxon>Agaricomycotina</taxon>
        <taxon>Agaricomycetes</taxon>
        <taxon>Agaricomycetidae</taxon>
        <taxon>Agaricales</taxon>
        <taxon>Marasmiineae</taxon>
        <taxon>Mycenaceae</taxon>
        <taxon>Mycena</taxon>
    </lineage>
</organism>
<feature type="compositionally biased region" description="Basic and acidic residues" evidence="1">
    <location>
        <begin position="1075"/>
        <end position="1087"/>
    </location>
</feature>
<feature type="region of interest" description="Disordered" evidence="1">
    <location>
        <begin position="223"/>
        <end position="698"/>
    </location>
</feature>
<comment type="caution">
    <text evidence="2">The sequence shown here is derived from an EMBL/GenBank/DDBJ whole genome shotgun (WGS) entry which is preliminary data.</text>
</comment>
<evidence type="ECO:0000256" key="1">
    <source>
        <dbReference type="SAM" id="MobiDB-lite"/>
    </source>
</evidence>
<gene>
    <name evidence="2" type="ORF">DFH08DRAFT_979641</name>
</gene>
<feature type="compositionally biased region" description="Acidic residues" evidence="1">
    <location>
        <begin position="670"/>
        <end position="686"/>
    </location>
</feature>
<accession>A0AAD6YW89</accession>
<feature type="compositionally biased region" description="Polar residues" evidence="1">
    <location>
        <begin position="1321"/>
        <end position="1332"/>
    </location>
</feature>
<feature type="region of interest" description="Disordered" evidence="1">
    <location>
        <begin position="1"/>
        <end position="211"/>
    </location>
</feature>
<feature type="compositionally biased region" description="Basic residues" evidence="1">
    <location>
        <begin position="394"/>
        <end position="406"/>
    </location>
</feature>
<feature type="compositionally biased region" description="Basic residues" evidence="1">
    <location>
        <begin position="503"/>
        <end position="515"/>
    </location>
</feature>
<feature type="compositionally biased region" description="Basic and acidic residues" evidence="1">
    <location>
        <begin position="64"/>
        <end position="75"/>
    </location>
</feature>
<evidence type="ECO:0000313" key="2">
    <source>
        <dbReference type="EMBL" id="KAJ7300481.1"/>
    </source>
</evidence>
<feature type="compositionally biased region" description="Basic and acidic residues" evidence="1">
    <location>
        <begin position="1131"/>
        <end position="1148"/>
    </location>
</feature>
<feature type="compositionally biased region" description="Basic and acidic residues" evidence="1">
    <location>
        <begin position="1401"/>
        <end position="1412"/>
    </location>
</feature>
<evidence type="ECO:0000313" key="3">
    <source>
        <dbReference type="Proteomes" id="UP001218218"/>
    </source>
</evidence>
<feature type="compositionally biased region" description="Low complexity" evidence="1">
    <location>
        <begin position="296"/>
        <end position="313"/>
    </location>
</feature>
<feature type="region of interest" description="Disordered" evidence="1">
    <location>
        <begin position="1277"/>
        <end position="1418"/>
    </location>
</feature>
<feature type="compositionally biased region" description="Basic and acidic residues" evidence="1">
    <location>
        <begin position="1214"/>
        <end position="1239"/>
    </location>
</feature>
<feature type="compositionally biased region" description="Polar residues" evidence="1">
    <location>
        <begin position="487"/>
        <end position="499"/>
    </location>
</feature>
<feature type="compositionally biased region" description="Acidic residues" evidence="1">
    <location>
        <begin position="225"/>
        <end position="239"/>
    </location>
</feature>
<feature type="compositionally biased region" description="Polar residues" evidence="1">
    <location>
        <begin position="417"/>
        <end position="426"/>
    </location>
</feature>